<evidence type="ECO:0000313" key="13">
    <source>
        <dbReference type="EMBL" id="CAB5055501.1"/>
    </source>
</evidence>
<gene>
    <name evidence="13" type="ORF">UFOPK4293_01379</name>
</gene>
<dbReference type="GO" id="GO:0015095">
    <property type="term" value="F:magnesium ion transmembrane transporter activity"/>
    <property type="evidence" value="ECO:0007669"/>
    <property type="project" value="TreeGrafter"/>
</dbReference>
<comment type="catalytic activity">
    <reaction evidence="10">
        <text>Mg(2+)(in) = Mg(2+)(out)</text>
        <dbReference type="Rhea" id="RHEA:29827"/>
        <dbReference type="ChEBI" id="CHEBI:18420"/>
    </reaction>
</comment>
<dbReference type="SUPFAM" id="SSF143865">
    <property type="entry name" value="CorA soluble domain-like"/>
    <property type="match status" value="1"/>
</dbReference>
<evidence type="ECO:0000256" key="7">
    <source>
        <dbReference type="ARBA" id="ARBA00022989"/>
    </source>
</evidence>
<keyword evidence="5 12" id="KW-0812">Transmembrane</keyword>
<feature type="transmembrane region" description="Helical" evidence="12">
    <location>
        <begin position="287"/>
        <end position="307"/>
    </location>
</feature>
<keyword evidence="4" id="KW-1003">Cell membrane</keyword>
<evidence type="ECO:0000256" key="2">
    <source>
        <dbReference type="ARBA" id="ARBA00009765"/>
    </source>
</evidence>
<dbReference type="EMBL" id="CAFBQH010000101">
    <property type="protein sequence ID" value="CAB5055501.1"/>
    <property type="molecule type" value="Genomic_DNA"/>
</dbReference>
<dbReference type="InterPro" id="IPR045861">
    <property type="entry name" value="CorA_cytoplasmic_dom"/>
</dbReference>
<sequence>MLVDSAVYINGVRSHEVEPGSGFTWVGLLDPKVDEIQDYQQKFSLHSLAVEDAVMGRQRPKLDVYPRHSFLILKTVMFDTETSRIVVGDIGVFINEKVIVIVRHGDAIPMRSIRADLEQHPDRLKEGSTAVLHEVLDRLVDQYIDVAWNLQEDVESLEDMVFDDEIPAPSARLYTVKRELLEFRRAVYPLIEPLNRLASSEVPHIDAQFAPQFADVRDHLMKVIDDVNTMNDLMEAALHANLALIQVQQNVDMRKISAWVGIGAVPTMVAGIYGMNFEHLPELQWKYGYYIVLGALAAISAGLFRVFRKNNWL</sequence>
<proteinExistence type="inferred from homology"/>
<dbReference type="GO" id="GO:0000287">
    <property type="term" value="F:magnesium ion binding"/>
    <property type="evidence" value="ECO:0007669"/>
    <property type="project" value="TreeGrafter"/>
</dbReference>
<dbReference type="GO" id="GO:0005886">
    <property type="term" value="C:plasma membrane"/>
    <property type="evidence" value="ECO:0007669"/>
    <property type="project" value="UniProtKB-SubCell"/>
</dbReference>
<dbReference type="PANTHER" id="PTHR46494">
    <property type="entry name" value="CORA FAMILY METAL ION TRANSPORTER (EUROFUNG)"/>
    <property type="match status" value="1"/>
</dbReference>
<name>A0A6J7TPV3_9ZZZZ</name>
<evidence type="ECO:0000256" key="3">
    <source>
        <dbReference type="ARBA" id="ARBA00022448"/>
    </source>
</evidence>
<dbReference type="Gene3D" id="3.30.460.20">
    <property type="entry name" value="CorA soluble domain-like"/>
    <property type="match status" value="1"/>
</dbReference>
<evidence type="ECO:0000256" key="5">
    <source>
        <dbReference type="ARBA" id="ARBA00022692"/>
    </source>
</evidence>
<dbReference type="InterPro" id="IPR002523">
    <property type="entry name" value="MgTranspt_CorA/ZnTranspt_ZntB"/>
</dbReference>
<evidence type="ECO:0000256" key="10">
    <source>
        <dbReference type="ARBA" id="ARBA00034269"/>
    </source>
</evidence>
<dbReference type="GO" id="GO:0050897">
    <property type="term" value="F:cobalt ion binding"/>
    <property type="evidence" value="ECO:0007669"/>
    <property type="project" value="TreeGrafter"/>
</dbReference>
<dbReference type="FunFam" id="1.20.58.340:FF:000004">
    <property type="entry name" value="Magnesium transport protein CorA"/>
    <property type="match status" value="1"/>
</dbReference>
<evidence type="ECO:0000256" key="9">
    <source>
        <dbReference type="ARBA" id="ARBA00023136"/>
    </source>
</evidence>
<comment type="similarity">
    <text evidence="2">Belongs to the CorA metal ion transporter (MIT) (TC 1.A.35) family.</text>
</comment>
<protein>
    <submittedName>
        <fullName evidence="13">Unannotated protein</fullName>
    </submittedName>
</protein>
<evidence type="ECO:0000256" key="4">
    <source>
        <dbReference type="ARBA" id="ARBA00022475"/>
    </source>
</evidence>
<comment type="function">
    <text evidence="11">Mediates influx of magnesium ions. Alternates between open and closed states. Activated by low cytoplasmic Mg(2+) levels. Inactive when cytoplasmic Mg(2+) levels are high.</text>
</comment>
<dbReference type="Pfam" id="PF01544">
    <property type="entry name" value="CorA"/>
    <property type="match status" value="1"/>
</dbReference>
<dbReference type="CDD" id="cd12830">
    <property type="entry name" value="MtCorA-like"/>
    <property type="match status" value="1"/>
</dbReference>
<organism evidence="13">
    <name type="scientific">freshwater metagenome</name>
    <dbReference type="NCBI Taxonomy" id="449393"/>
    <lineage>
        <taxon>unclassified sequences</taxon>
        <taxon>metagenomes</taxon>
        <taxon>ecological metagenomes</taxon>
    </lineage>
</organism>
<dbReference type="Gene3D" id="1.20.58.340">
    <property type="entry name" value="Magnesium transport protein CorA, transmembrane region"/>
    <property type="match status" value="2"/>
</dbReference>
<dbReference type="SUPFAM" id="SSF144083">
    <property type="entry name" value="Magnesium transport protein CorA, transmembrane region"/>
    <property type="match status" value="1"/>
</dbReference>
<comment type="subcellular location">
    <subcellularLocation>
        <location evidence="1">Cell membrane</location>
        <topology evidence="1">Multi-pass membrane protein</topology>
    </subcellularLocation>
</comment>
<dbReference type="InterPro" id="IPR045863">
    <property type="entry name" value="CorA_TM1_TM2"/>
</dbReference>
<dbReference type="PANTHER" id="PTHR46494:SF1">
    <property type="entry name" value="CORA FAMILY METAL ION TRANSPORTER (EUROFUNG)"/>
    <property type="match status" value="1"/>
</dbReference>
<evidence type="ECO:0000256" key="1">
    <source>
        <dbReference type="ARBA" id="ARBA00004651"/>
    </source>
</evidence>
<keyword evidence="9 12" id="KW-0472">Membrane</keyword>
<reference evidence="13" key="1">
    <citation type="submission" date="2020-05" db="EMBL/GenBank/DDBJ databases">
        <authorList>
            <person name="Chiriac C."/>
            <person name="Salcher M."/>
            <person name="Ghai R."/>
            <person name="Kavagutti S V."/>
        </authorList>
    </citation>
    <scope>NUCLEOTIDE SEQUENCE</scope>
</reference>
<dbReference type="GO" id="GO:0015087">
    <property type="term" value="F:cobalt ion transmembrane transporter activity"/>
    <property type="evidence" value="ECO:0007669"/>
    <property type="project" value="TreeGrafter"/>
</dbReference>
<evidence type="ECO:0000256" key="11">
    <source>
        <dbReference type="ARBA" id="ARBA00045497"/>
    </source>
</evidence>
<keyword evidence="3" id="KW-0813">Transport</keyword>
<keyword evidence="6" id="KW-0460">Magnesium</keyword>
<feature type="transmembrane region" description="Helical" evidence="12">
    <location>
        <begin position="256"/>
        <end position="275"/>
    </location>
</feature>
<keyword evidence="8" id="KW-0406">Ion transport</keyword>
<accession>A0A6J7TPV3</accession>
<evidence type="ECO:0000256" key="8">
    <source>
        <dbReference type="ARBA" id="ARBA00023065"/>
    </source>
</evidence>
<dbReference type="AlphaFoldDB" id="A0A6J7TPV3"/>
<evidence type="ECO:0000256" key="12">
    <source>
        <dbReference type="SAM" id="Phobius"/>
    </source>
</evidence>
<keyword evidence="7 12" id="KW-1133">Transmembrane helix</keyword>
<evidence type="ECO:0000256" key="6">
    <source>
        <dbReference type="ARBA" id="ARBA00022842"/>
    </source>
</evidence>